<evidence type="ECO:0000256" key="1">
    <source>
        <dbReference type="SAM" id="SignalP"/>
    </source>
</evidence>
<keyword evidence="3" id="KW-1185">Reference proteome</keyword>
<dbReference type="EMBL" id="JABMKT010000015">
    <property type="protein sequence ID" value="NYV27919.1"/>
    <property type="molecule type" value="Genomic_DNA"/>
</dbReference>
<dbReference type="InterPro" id="IPR050490">
    <property type="entry name" value="Bact_solute-bd_prot1"/>
</dbReference>
<feature type="signal peptide" evidence="1">
    <location>
        <begin position="1"/>
        <end position="25"/>
    </location>
</feature>
<reference evidence="2 3" key="1">
    <citation type="submission" date="2020-05" db="EMBL/GenBank/DDBJ databases">
        <title>Streptobacillus felis strain LHL191014123.</title>
        <authorList>
            <person name="Fawzy A."/>
            <person name="Rau J."/>
            <person name="Risse K."/>
            <person name="Schauerte N."/>
            <person name="Geiger C."/>
            <person name="Blom J."/>
            <person name="Imirzalioglu C."/>
            <person name="Falgenhauer J."/>
            <person name="Bach A."/>
            <person name="Herden C."/>
            <person name="Eisenberg T."/>
        </authorList>
    </citation>
    <scope>NUCLEOTIDE SEQUENCE [LARGE SCALE GENOMIC DNA]</scope>
    <source>
        <strain evidence="2 3">LHL191014123</strain>
    </source>
</reference>
<accession>A0A7Z0T8G6</accession>
<evidence type="ECO:0000313" key="2">
    <source>
        <dbReference type="EMBL" id="NYV27919.1"/>
    </source>
</evidence>
<gene>
    <name evidence="2" type="ORF">HP397_03675</name>
</gene>
<dbReference type="PROSITE" id="PS51257">
    <property type="entry name" value="PROKAR_LIPOPROTEIN"/>
    <property type="match status" value="1"/>
</dbReference>
<organism evidence="2 3">
    <name type="scientific">Streptobacillus felis</name>
    <dbReference type="NCBI Taxonomy" id="1384509"/>
    <lineage>
        <taxon>Bacteria</taxon>
        <taxon>Fusobacteriati</taxon>
        <taxon>Fusobacteriota</taxon>
        <taxon>Fusobacteriia</taxon>
        <taxon>Fusobacteriales</taxon>
        <taxon>Leptotrichiaceae</taxon>
        <taxon>Streptobacillus</taxon>
    </lineage>
</organism>
<dbReference type="PANTHER" id="PTHR43649">
    <property type="entry name" value="ARABINOSE-BINDING PROTEIN-RELATED"/>
    <property type="match status" value="1"/>
</dbReference>
<feature type="chain" id="PRO_5031249207" evidence="1">
    <location>
        <begin position="26"/>
        <end position="443"/>
    </location>
</feature>
<dbReference type="SUPFAM" id="SSF53850">
    <property type="entry name" value="Periplasmic binding protein-like II"/>
    <property type="match status" value="1"/>
</dbReference>
<dbReference type="InterPro" id="IPR022387">
    <property type="entry name" value="Bind_CPR0540"/>
</dbReference>
<dbReference type="Pfam" id="PF13416">
    <property type="entry name" value="SBP_bac_8"/>
    <property type="match status" value="1"/>
</dbReference>
<dbReference type="Proteomes" id="UP000526184">
    <property type="component" value="Unassembled WGS sequence"/>
</dbReference>
<dbReference type="Gene3D" id="3.40.190.10">
    <property type="entry name" value="Periplasmic binding protein-like II"/>
    <property type="match status" value="1"/>
</dbReference>
<dbReference type="NCBIfam" id="TIGR03850">
    <property type="entry name" value="bind_CPR_0540"/>
    <property type="match status" value="1"/>
</dbReference>
<evidence type="ECO:0000313" key="3">
    <source>
        <dbReference type="Proteomes" id="UP000526184"/>
    </source>
</evidence>
<dbReference type="InterPro" id="IPR006059">
    <property type="entry name" value="SBP"/>
</dbReference>
<dbReference type="RefSeq" id="WP_180136003.1">
    <property type="nucleotide sequence ID" value="NZ_JABMKT010000015.1"/>
</dbReference>
<dbReference type="AlphaFoldDB" id="A0A7Z0T8G6"/>
<name>A0A7Z0T8G6_9FUSO</name>
<proteinExistence type="predicted"/>
<dbReference type="PANTHER" id="PTHR43649:SF12">
    <property type="entry name" value="DIACETYLCHITOBIOSE BINDING PROTEIN DASA"/>
    <property type="match status" value="1"/>
</dbReference>
<sequence length="443" mass="48406">MKKMFKLAIMAILTIFTIASCGAKAEEKPAAEGEKVTLKFAAIESAYGDQMWPAIIEAYKQVNPNVEIELNQSKDIESTLPGLFQAEDYPDVVMLALSRKAGIPENFVKEQALAELTSVLDMTVPGESVTVRSKLTDGAVGNNQTDPYLDGKTYLMPMFNSPTGLFFNKGLFEEKGWAVPTTWDEMLALAETAKAEGISLLTYPTPGYLDSFLPPILAAKGGTEFLNKAMSYEEGVWTSEQMTEVFKLLGEVTKYVHPTTVANANGEGFTKNQQLVIDNKALFMPNGTWIVGEMAATTPEGFKWGMTAYPAFEKDGKQYAINFFEHIWVPAAAKNVEAAKEFIAFLYSDVAAKIFAEKGAVQPITNYPFDMLSEENQVFYEAFKNGANPLAGGFAATAPVEGVDVKGTVYGTINSVINGTKSVEDWQADVAKMADTLRPHVIK</sequence>
<comment type="caution">
    <text evidence="2">The sequence shown here is derived from an EMBL/GenBank/DDBJ whole genome shotgun (WGS) entry which is preliminary data.</text>
</comment>
<protein>
    <submittedName>
        <fullName evidence="2">Carbohydrate ABC transporter substrate-binding protein</fullName>
    </submittedName>
</protein>
<keyword evidence="1" id="KW-0732">Signal</keyword>